<dbReference type="Proteomes" id="UP000000812">
    <property type="component" value="Chromosome"/>
</dbReference>
<dbReference type="EMBL" id="AE003849">
    <property type="protein sequence ID" value="AAF85083.1"/>
    <property type="molecule type" value="Genomic_DNA"/>
</dbReference>
<dbReference type="PIR" id="C82577">
    <property type="entry name" value="C82577"/>
</dbReference>
<evidence type="ECO:0000313" key="2">
    <source>
        <dbReference type="Proteomes" id="UP000000812"/>
    </source>
</evidence>
<name>Q9PB60_XYLFA</name>
<sequence length="78" mass="8776">MLLSLYHCTVGIFFRPDAVSVLTPGCKQAGATLLTLRVRATLYCSTHIPNNQSLFRSLTPERITIGLRPMFVLYRCMT</sequence>
<dbReference type="HOGENOM" id="CLU_2621258_0_0_6"/>
<dbReference type="AlphaFoldDB" id="Q9PB60"/>
<protein>
    <submittedName>
        <fullName evidence="1">Uncharacterized protein</fullName>
    </submittedName>
</protein>
<dbReference type="KEGG" id="xfa:XF_2284"/>
<evidence type="ECO:0000313" key="1">
    <source>
        <dbReference type="EMBL" id="AAF85083.1"/>
    </source>
</evidence>
<proteinExistence type="predicted"/>
<gene>
    <name evidence="1" type="ordered locus">XF_2284</name>
</gene>
<organism evidence="1 2">
    <name type="scientific">Xylella fastidiosa (strain 9a5c)</name>
    <dbReference type="NCBI Taxonomy" id="160492"/>
    <lineage>
        <taxon>Bacteria</taxon>
        <taxon>Pseudomonadati</taxon>
        <taxon>Pseudomonadota</taxon>
        <taxon>Gammaproteobacteria</taxon>
        <taxon>Lysobacterales</taxon>
        <taxon>Lysobacteraceae</taxon>
        <taxon>Xylella</taxon>
    </lineage>
</organism>
<accession>Q9PB60</accession>
<reference evidence="1 2" key="1">
    <citation type="journal article" date="2000" name="Nature">
        <title>The genome sequence of the plant pathogen Xylella fastidiosa.</title>
        <authorList>
            <person name="Simpson A.J."/>
            <person name="Reinach F.C."/>
            <person name="Arruda P."/>
            <person name="Abreu F.A."/>
            <person name="Acencio M."/>
            <person name="Alvarenga R."/>
            <person name="Alves L.M."/>
            <person name="Araya J.E."/>
            <person name="Baia G.S."/>
            <person name="Baptista C.S."/>
            <person name="Barros M.H."/>
            <person name="Bonaccorsi E.D."/>
            <person name="Bordin S."/>
            <person name="Bove J.M."/>
            <person name="Briones M.R."/>
            <person name="Bueno M.R."/>
            <person name="Camargo A.A."/>
            <person name="Camargo L.E."/>
            <person name="Carraro D.M."/>
            <person name="Carrer H."/>
            <person name="Colauto N.B."/>
            <person name="Colombo C."/>
            <person name="Costa F.F."/>
            <person name="Costa M.C."/>
            <person name="Costa-Neto C.M."/>
            <person name="Coutinho L.L."/>
            <person name="Cristofani M."/>
            <person name="Dias-Neto E."/>
            <person name="Docena C."/>
            <person name="El-Dorry H."/>
            <person name="Facincani A.P."/>
            <person name="Ferreira A.J."/>
            <person name="Ferreira V.C."/>
            <person name="Ferro J.A."/>
            <person name="Fraga J.S."/>
            <person name="Franca S.C."/>
            <person name="Franco M.C."/>
            <person name="Frohme M."/>
            <person name="Furlan L.R."/>
            <person name="Garnier M."/>
            <person name="Goldman G.H."/>
            <person name="Goldman M.H."/>
            <person name="Gomes S.L."/>
            <person name="Gruber A."/>
            <person name="Ho P.L."/>
            <person name="Hoheisel J.D."/>
            <person name="Junqueira M.L."/>
            <person name="Kemper E.L."/>
            <person name="Kitajima J.P."/>
            <person name="Krieger J.E."/>
            <person name="Kuramae E.E."/>
            <person name="Laigret F."/>
            <person name="Lambais M.R."/>
            <person name="Leite L.C."/>
            <person name="Lemos E.G."/>
            <person name="Lemos M.V."/>
            <person name="Lopes S.A."/>
            <person name="Lopes C.R."/>
            <person name="Machado J.A."/>
            <person name="Machado M.A."/>
            <person name="Madeira A.M."/>
            <person name="Madeira H.M."/>
            <person name="Marino C.L."/>
            <person name="Marques M.V."/>
            <person name="Martins E.A."/>
            <person name="Martins E.M."/>
            <person name="Matsukuma A.Y."/>
            <person name="Menck C.F."/>
            <person name="Miracca E.C."/>
            <person name="Miyaki C.Y."/>
            <person name="Monteriro-Vitorello C.B."/>
            <person name="Moon D.H."/>
            <person name="Nagai M.A."/>
            <person name="Nascimento A.L."/>
            <person name="Netto L.E."/>
            <person name="Nhani A.Jr."/>
            <person name="Nobrega F.G."/>
            <person name="Nunes L.R."/>
            <person name="Oliveira M.A."/>
            <person name="de Oliveira M.C."/>
            <person name="de Oliveira R.C."/>
            <person name="Palmieri D.A."/>
            <person name="Paris A."/>
            <person name="Peixoto B.R."/>
            <person name="Pereira G.A."/>
            <person name="Pereira H.A.Jr."/>
            <person name="Pesquero J.B."/>
            <person name="Quaggio R.B."/>
            <person name="Roberto P.G."/>
            <person name="Rodrigues V."/>
            <person name="de M Rosa A.J."/>
            <person name="de Rosa V.E.Jr."/>
            <person name="de Sa R.G."/>
            <person name="Santelli R.V."/>
            <person name="Sawasaki H.E."/>
            <person name="da Silva A.C."/>
            <person name="da Silva A.M."/>
            <person name="da Silva F.R."/>
            <person name="da Silva W.A.Jr."/>
            <person name="da Silveira J.F."/>
            <person name="Silvestri M.L."/>
            <person name="Siqueira W.J."/>
            <person name="de Souza A.A."/>
            <person name="de Souza A.P."/>
            <person name="Terenzi M.F."/>
            <person name="Truffi D."/>
            <person name="Tsai S.M."/>
            <person name="Tsuhako M.H."/>
            <person name="Vallada H."/>
            <person name="Van Sluys M.A."/>
            <person name="Verjovski-Almeida S."/>
            <person name="Vettore A.L."/>
            <person name="Zago M.A."/>
            <person name="Zatz M."/>
            <person name="Meidanis J."/>
            <person name="Setubal J.C."/>
        </authorList>
    </citation>
    <scope>NUCLEOTIDE SEQUENCE [LARGE SCALE GENOMIC DNA]</scope>
    <source>
        <strain evidence="1 2">9a5c</strain>
    </source>
</reference>